<evidence type="ECO:0000256" key="12">
    <source>
        <dbReference type="SAM" id="Phobius"/>
    </source>
</evidence>
<evidence type="ECO:0000256" key="11">
    <source>
        <dbReference type="PROSITE-ProRule" id="PRU00221"/>
    </source>
</evidence>
<dbReference type="SMART" id="SM00320">
    <property type="entry name" value="WD40"/>
    <property type="match status" value="4"/>
</dbReference>
<dbReference type="GO" id="GO:0015031">
    <property type="term" value="P:protein transport"/>
    <property type="evidence" value="ECO:0007669"/>
    <property type="project" value="UniProtKB-KW"/>
</dbReference>
<dbReference type="PROSITE" id="PS50082">
    <property type="entry name" value="WD_REPEATS_2"/>
    <property type="match status" value="1"/>
</dbReference>
<keyword evidence="10 12" id="KW-0472">Membrane</keyword>
<keyword evidence="6" id="KW-0256">Endoplasmic reticulum</keyword>
<keyword evidence="3 11" id="KW-0853">WD repeat</keyword>
<organism evidence="13 14">
    <name type="scientific">Acrobeloides nanus</name>
    <dbReference type="NCBI Taxonomy" id="290746"/>
    <lineage>
        <taxon>Eukaryota</taxon>
        <taxon>Metazoa</taxon>
        <taxon>Ecdysozoa</taxon>
        <taxon>Nematoda</taxon>
        <taxon>Chromadorea</taxon>
        <taxon>Rhabditida</taxon>
        <taxon>Tylenchina</taxon>
        <taxon>Cephalobomorpha</taxon>
        <taxon>Cephaloboidea</taxon>
        <taxon>Cephalobidae</taxon>
        <taxon>Acrobeloides</taxon>
    </lineage>
</organism>
<keyword evidence="7" id="KW-0931">ER-Golgi transport</keyword>
<comment type="subcellular location">
    <subcellularLocation>
        <location evidence="1">Endoplasmic reticulum membrane</location>
        <topology evidence="1">Single-pass membrane protein</topology>
    </subcellularLocation>
</comment>
<sequence>MGSSQSKKQPPILTHCSIPAYCIKAVGSRHFIIAGGGGSAKTGVKNEIELFLLSYNQFSKLGNQPLESRPNSSTSLLSRPTQVINTSKYATMNMDVIPIAPLDQGKYLIAAGQDEFCYLYETTGYGVKEEEAEVEVPSRLSLNFREITRIITDTNAKDAYQKCVRFDRSGGEKPLRMATGGNDGYIRVWNVSEILQNRDPKVRKPIVEFLADTESNLSDAVQDLDISLCGLYLASVAKEVNIWDLNLGKKILKLPSVPQLGDGFKVRSLRFTPLDRSGRNAVFVVAYNQRTMSSKAISYLALWTFNKEQKLCHLHSLKQTCTQSISSLSVSPCGKFTAIGTMGGSVGIFDTQNMQLLHLAQETHTNFVTAIDFLPSRTYDVKQGYLNSSEAVQKNSASCFLPGIISDQLTSVISLSVDQSIQVHSVPYPKSGSASGYLLKLAIWTLILYVIFWLLLKY</sequence>
<protein>
    <submittedName>
        <fullName evidence="14">Prolactin regulatory element-binding protein</fullName>
    </submittedName>
</protein>
<dbReference type="PANTHER" id="PTHR23284">
    <property type="entry name" value="PROLACTIN REGULATORY ELEMENT BINDING PROTEIN"/>
    <property type="match status" value="1"/>
</dbReference>
<keyword evidence="8" id="KW-0653">Protein transport</keyword>
<evidence type="ECO:0000256" key="1">
    <source>
        <dbReference type="ARBA" id="ARBA00004389"/>
    </source>
</evidence>
<keyword evidence="9 12" id="KW-1133">Transmembrane helix</keyword>
<keyword evidence="5" id="KW-0677">Repeat</keyword>
<dbReference type="GO" id="GO:0003400">
    <property type="term" value="P:regulation of COPII vesicle coating"/>
    <property type="evidence" value="ECO:0007669"/>
    <property type="project" value="TreeGrafter"/>
</dbReference>
<dbReference type="GO" id="GO:0005085">
    <property type="term" value="F:guanyl-nucleotide exchange factor activity"/>
    <property type="evidence" value="ECO:0007669"/>
    <property type="project" value="InterPro"/>
</dbReference>
<accession>A0A914C778</accession>
<dbReference type="AlphaFoldDB" id="A0A914C778"/>
<evidence type="ECO:0000256" key="6">
    <source>
        <dbReference type="ARBA" id="ARBA00022824"/>
    </source>
</evidence>
<dbReference type="InterPro" id="IPR036322">
    <property type="entry name" value="WD40_repeat_dom_sf"/>
</dbReference>
<keyword evidence="13" id="KW-1185">Reference proteome</keyword>
<evidence type="ECO:0000313" key="13">
    <source>
        <dbReference type="Proteomes" id="UP000887540"/>
    </source>
</evidence>
<dbReference type="WBParaSite" id="ACRNAN_Path_375.g1436.t1">
    <property type="protein sequence ID" value="ACRNAN_Path_375.g1436.t1"/>
    <property type="gene ID" value="ACRNAN_Path_375.g1436"/>
</dbReference>
<evidence type="ECO:0000256" key="4">
    <source>
        <dbReference type="ARBA" id="ARBA00022692"/>
    </source>
</evidence>
<keyword evidence="4 12" id="KW-0812">Transmembrane</keyword>
<dbReference type="InterPro" id="IPR015943">
    <property type="entry name" value="WD40/YVTN_repeat-like_dom_sf"/>
</dbReference>
<dbReference type="InterPro" id="IPR001680">
    <property type="entry name" value="WD40_rpt"/>
</dbReference>
<evidence type="ECO:0000256" key="7">
    <source>
        <dbReference type="ARBA" id="ARBA00022892"/>
    </source>
</evidence>
<evidence type="ECO:0000256" key="10">
    <source>
        <dbReference type="ARBA" id="ARBA00023136"/>
    </source>
</evidence>
<evidence type="ECO:0000256" key="5">
    <source>
        <dbReference type="ARBA" id="ARBA00022737"/>
    </source>
</evidence>
<dbReference type="InterPro" id="IPR045260">
    <property type="entry name" value="Sec12-like"/>
</dbReference>
<evidence type="ECO:0000256" key="2">
    <source>
        <dbReference type="ARBA" id="ARBA00022448"/>
    </source>
</evidence>
<evidence type="ECO:0000256" key="9">
    <source>
        <dbReference type="ARBA" id="ARBA00022989"/>
    </source>
</evidence>
<keyword evidence="2" id="KW-0813">Transport</keyword>
<dbReference type="Proteomes" id="UP000887540">
    <property type="component" value="Unplaced"/>
</dbReference>
<proteinExistence type="predicted"/>
<dbReference type="SUPFAM" id="SSF50978">
    <property type="entry name" value="WD40 repeat-like"/>
    <property type="match status" value="1"/>
</dbReference>
<feature type="repeat" description="WD" evidence="11">
    <location>
        <begin position="177"/>
        <end position="192"/>
    </location>
</feature>
<evidence type="ECO:0000256" key="3">
    <source>
        <dbReference type="ARBA" id="ARBA00022574"/>
    </source>
</evidence>
<dbReference type="PANTHER" id="PTHR23284:SF0">
    <property type="entry name" value="PROLACTIN REGULATORY ELEMENT-BINDING PROTEIN"/>
    <property type="match status" value="1"/>
</dbReference>
<feature type="transmembrane region" description="Helical" evidence="12">
    <location>
        <begin position="437"/>
        <end position="456"/>
    </location>
</feature>
<evidence type="ECO:0000256" key="8">
    <source>
        <dbReference type="ARBA" id="ARBA00022927"/>
    </source>
</evidence>
<evidence type="ECO:0000313" key="14">
    <source>
        <dbReference type="WBParaSite" id="ACRNAN_Path_375.g1436.t1"/>
    </source>
</evidence>
<dbReference type="GO" id="GO:0005789">
    <property type="term" value="C:endoplasmic reticulum membrane"/>
    <property type="evidence" value="ECO:0007669"/>
    <property type="project" value="UniProtKB-SubCell"/>
</dbReference>
<reference evidence="14" key="1">
    <citation type="submission" date="2022-11" db="UniProtKB">
        <authorList>
            <consortium name="WormBaseParasite"/>
        </authorList>
    </citation>
    <scope>IDENTIFICATION</scope>
</reference>
<name>A0A914C778_9BILA</name>
<dbReference type="Gene3D" id="2.130.10.10">
    <property type="entry name" value="YVTN repeat-like/Quinoprotein amine dehydrogenase"/>
    <property type="match status" value="1"/>
</dbReference>
<dbReference type="GO" id="GO:0006888">
    <property type="term" value="P:endoplasmic reticulum to Golgi vesicle-mediated transport"/>
    <property type="evidence" value="ECO:0007669"/>
    <property type="project" value="TreeGrafter"/>
</dbReference>